<evidence type="ECO:0000313" key="8">
    <source>
        <dbReference type="Proteomes" id="UP001611383"/>
    </source>
</evidence>
<keyword evidence="8" id="KW-1185">Reference proteome</keyword>
<dbReference type="Pfam" id="PF17957">
    <property type="entry name" value="Big_7"/>
    <property type="match status" value="1"/>
</dbReference>
<evidence type="ECO:0000256" key="4">
    <source>
        <dbReference type="ARBA" id="ARBA00023295"/>
    </source>
</evidence>
<protein>
    <recommendedName>
        <fullName evidence="2">mannan endo-1,4-beta-mannosidase</fullName>
        <ecNumber evidence="2">3.2.1.78</ecNumber>
    </recommendedName>
</protein>
<proteinExistence type="predicted"/>
<dbReference type="InterPro" id="IPR001547">
    <property type="entry name" value="Glyco_hydro_5"/>
</dbReference>
<dbReference type="Gene3D" id="2.60.120.260">
    <property type="entry name" value="Galactose-binding domain-like"/>
    <property type="match status" value="2"/>
</dbReference>
<dbReference type="Proteomes" id="UP001611383">
    <property type="component" value="Chromosome"/>
</dbReference>
<dbReference type="InterPro" id="IPR013783">
    <property type="entry name" value="Ig-like_fold"/>
</dbReference>
<keyword evidence="5" id="KW-0812">Transmembrane</keyword>
<evidence type="ECO:0000256" key="1">
    <source>
        <dbReference type="ARBA" id="ARBA00001678"/>
    </source>
</evidence>
<evidence type="ECO:0000256" key="5">
    <source>
        <dbReference type="SAM" id="Phobius"/>
    </source>
</evidence>
<keyword evidence="4" id="KW-0326">Glycosidase</keyword>
<evidence type="ECO:0000256" key="3">
    <source>
        <dbReference type="ARBA" id="ARBA00022801"/>
    </source>
</evidence>
<organism evidence="7 8">
    <name type="scientific">Archangium minus</name>
    <dbReference type="NCBI Taxonomy" id="83450"/>
    <lineage>
        <taxon>Bacteria</taxon>
        <taxon>Pseudomonadati</taxon>
        <taxon>Myxococcota</taxon>
        <taxon>Myxococcia</taxon>
        <taxon>Myxococcales</taxon>
        <taxon>Cystobacterineae</taxon>
        <taxon>Archangiaceae</taxon>
        <taxon>Archangium</taxon>
    </lineage>
</organism>
<keyword evidence="3" id="KW-0378">Hydrolase</keyword>
<dbReference type="InterPro" id="IPR045053">
    <property type="entry name" value="MAN-like"/>
</dbReference>
<gene>
    <name evidence="7" type="ORF">F0U60_08515</name>
</gene>
<accession>A0ABY9WMT9</accession>
<dbReference type="EMBL" id="CP043494">
    <property type="protein sequence ID" value="WNG44142.1"/>
    <property type="molecule type" value="Genomic_DNA"/>
</dbReference>
<keyword evidence="5" id="KW-0472">Membrane</keyword>
<comment type="catalytic activity">
    <reaction evidence="1">
        <text>Random hydrolysis of (1-&gt;4)-beta-D-mannosidic linkages in mannans, galactomannans and glucomannans.</text>
        <dbReference type="EC" id="3.2.1.78"/>
    </reaction>
</comment>
<name>A0ABY9WMT9_9BACT</name>
<feature type="domain" description="Glycoside hydrolase family 5" evidence="6">
    <location>
        <begin position="291"/>
        <end position="515"/>
    </location>
</feature>
<evidence type="ECO:0000256" key="2">
    <source>
        <dbReference type="ARBA" id="ARBA00012706"/>
    </source>
</evidence>
<feature type="transmembrane region" description="Helical" evidence="5">
    <location>
        <begin position="75"/>
        <end position="97"/>
    </location>
</feature>
<dbReference type="Pfam" id="PF00150">
    <property type="entry name" value="Cellulase"/>
    <property type="match status" value="1"/>
</dbReference>
<reference evidence="7 8" key="1">
    <citation type="submission" date="2019-08" db="EMBL/GenBank/DDBJ databases">
        <title>Archangium and Cystobacter genomes.</title>
        <authorList>
            <person name="Chen I.-C.K."/>
            <person name="Wielgoss S."/>
        </authorList>
    </citation>
    <scope>NUCLEOTIDE SEQUENCE [LARGE SCALE GENOMIC DNA]</scope>
    <source>
        <strain evidence="7 8">Cbm 6</strain>
    </source>
</reference>
<evidence type="ECO:0000313" key="7">
    <source>
        <dbReference type="EMBL" id="WNG44142.1"/>
    </source>
</evidence>
<dbReference type="PANTHER" id="PTHR31451">
    <property type="match status" value="1"/>
</dbReference>
<dbReference type="Gene3D" id="2.60.40.10">
    <property type="entry name" value="Immunoglobulins"/>
    <property type="match status" value="1"/>
</dbReference>
<keyword evidence="5" id="KW-1133">Transmembrane helix</keyword>
<dbReference type="EC" id="3.2.1.78" evidence="2"/>
<sequence>MMCALAKAWAPDWALVTSDELSGLALFSGASRRPGWAGVFAGLCVLTRNQGAFVVAATALLAASREEGGARRLRALLIVGALGALGALSFLAFEYLASGSPLAFLQAQSGWHRADSVAAVFKTFVFGNPWQSTRSPYLSTRVNRSCPEERTGSEQGTPQVLEIPEVRRWHCGCSRPAQDREVLFLIRKQRMHTLSIRHRLTGLLVLSLLAACNAPLEEREEGLPTSTGTSALAPANFLYRQGKQLYLNGAPYQMVGVNAFPLTGCGAAPNDAQLEAFFAGLRPNGLTRAWAFKPQGLANLERVVAAAEKYNQKLILTLADGRSYCGEWDGYNGSDGSGKQSSWYSSGYKTHYVPWVKQVVTRFANSPAVGMWELINEPDDAGNITTLKAFFNDVSTIIKQIDPNHLISSGSWAPWAYGGQSGFQFIHDVPNVDVGSLHEYDYDYNNGNTIVSPHFAPAINAMNALNKPLIVGETGINAADSGCRTNRTQRRDAMRQKFQQYLAGGAAGVFVWTWQATNVTGCELNFGPNDPMLPMIRDYPLASVPPPPTGDSVQLNDGVVGTGQEQFEYTGTWEAGTGTGKFQSDDHFSNTTGSSYVVRFSGTQAKLYGSVASHHGIASVSVDNGAAVDVDFYSATRQEQKLLWTSPVLSAGSHTLKVTVSGRKNASSSGYVITADRVDLTRATQGGDTTAPSVSITQPTGGTVAVGSVTVQASASDNMGVAKVELWVDGAKLAEDDSSPYSFTWSATAGQHALVAKAVDAAGNVGTSATVTVTASAQTVVVQLNDGVVGTGQEQFEYTGTWEAGTGTGKFQSDDHFSNTTGSSYVVRFSGTQAKLYGSVASHHGIASVSVDNGAAVDVDFYSATRQEQKLLWTSPVLSAGSHTLKVTVSGRKNASSSGYVITADRVDLTALR</sequence>
<evidence type="ECO:0000259" key="6">
    <source>
        <dbReference type="Pfam" id="PF00150"/>
    </source>
</evidence>
<dbReference type="Gene3D" id="3.20.20.80">
    <property type="entry name" value="Glycosidases"/>
    <property type="match status" value="1"/>
</dbReference>
<dbReference type="SUPFAM" id="SSF51445">
    <property type="entry name" value="(Trans)glycosidases"/>
    <property type="match status" value="1"/>
</dbReference>
<dbReference type="InterPro" id="IPR017853">
    <property type="entry name" value="GH"/>
</dbReference>